<organism evidence="2 3">
    <name type="scientific">Chloebia gouldiae</name>
    <name type="common">Gouldian finch</name>
    <name type="synonym">Erythrura gouldiae</name>
    <dbReference type="NCBI Taxonomy" id="44316"/>
    <lineage>
        <taxon>Eukaryota</taxon>
        <taxon>Metazoa</taxon>
        <taxon>Chordata</taxon>
        <taxon>Craniata</taxon>
        <taxon>Vertebrata</taxon>
        <taxon>Euteleostomi</taxon>
        <taxon>Archelosauria</taxon>
        <taxon>Archosauria</taxon>
        <taxon>Dinosauria</taxon>
        <taxon>Saurischia</taxon>
        <taxon>Theropoda</taxon>
        <taxon>Coelurosauria</taxon>
        <taxon>Aves</taxon>
        <taxon>Neognathae</taxon>
        <taxon>Neoaves</taxon>
        <taxon>Telluraves</taxon>
        <taxon>Australaves</taxon>
        <taxon>Passeriformes</taxon>
        <taxon>Passeroidea</taxon>
        <taxon>Passeridae</taxon>
        <taxon>Chloebia</taxon>
    </lineage>
</organism>
<proteinExistence type="predicted"/>
<dbReference type="AlphaFoldDB" id="A0A3L8SMT7"/>
<comment type="caution">
    <text evidence="2">The sequence shown here is derived from an EMBL/GenBank/DDBJ whole genome shotgun (WGS) entry which is preliminary data.</text>
</comment>
<gene>
    <name evidence="2" type="ORF">DV515_00005430</name>
</gene>
<keyword evidence="3" id="KW-1185">Reference proteome</keyword>
<protein>
    <submittedName>
        <fullName evidence="2">Uncharacterized protein</fullName>
    </submittedName>
</protein>
<evidence type="ECO:0000256" key="1">
    <source>
        <dbReference type="SAM" id="MobiDB-lite"/>
    </source>
</evidence>
<reference evidence="2 3" key="1">
    <citation type="journal article" date="2018" name="Proc. R. Soc. B">
        <title>A non-coding region near Follistatin controls head colour polymorphism in the Gouldian finch.</title>
        <authorList>
            <person name="Toomey M.B."/>
            <person name="Marques C.I."/>
            <person name="Andrade P."/>
            <person name="Araujo P.M."/>
            <person name="Sabatino S."/>
            <person name="Gazda M.A."/>
            <person name="Afonso S."/>
            <person name="Lopes R.J."/>
            <person name="Corbo J.C."/>
            <person name="Carneiro M."/>
        </authorList>
    </citation>
    <scope>NUCLEOTIDE SEQUENCE [LARGE SCALE GENOMIC DNA]</scope>
    <source>
        <strain evidence="2">Red01</strain>
        <tissue evidence="2">Muscle</tissue>
    </source>
</reference>
<feature type="region of interest" description="Disordered" evidence="1">
    <location>
        <begin position="1"/>
        <end position="30"/>
    </location>
</feature>
<evidence type="ECO:0000313" key="3">
    <source>
        <dbReference type="Proteomes" id="UP000276834"/>
    </source>
</evidence>
<evidence type="ECO:0000313" key="2">
    <source>
        <dbReference type="EMBL" id="RLW04698.1"/>
    </source>
</evidence>
<name>A0A3L8SMT7_CHLGU</name>
<dbReference type="EMBL" id="QUSF01000012">
    <property type="protein sequence ID" value="RLW04698.1"/>
    <property type="molecule type" value="Genomic_DNA"/>
</dbReference>
<sequence length="109" mass="12208">MDELPKHTMFGSSQLPSSSPPRHRGGAEQSCLQHFTIYHSPQALVKATSPSYPDREQNNPVLWIQVDTSSTVQCSHVVFGEYNRPVIKKQRSLAKAKASSTYKAPKRKI</sequence>
<accession>A0A3L8SMT7</accession>
<dbReference type="Proteomes" id="UP000276834">
    <property type="component" value="Unassembled WGS sequence"/>
</dbReference>